<evidence type="ECO:0000313" key="2">
    <source>
        <dbReference type="EMBL" id="KAB2577281.1"/>
    </source>
</evidence>
<evidence type="ECO:0000256" key="1">
    <source>
        <dbReference type="SAM" id="MobiDB-lite"/>
    </source>
</evidence>
<proteinExistence type="predicted"/>
<protein>
    <submittedName>
        <fullName evidence="2">Uncharacterized protein</fullName>
    </submittedName>
</protein>
<dbReference type="Proteomes" id="UP000325902">
    <property type="component" value="Unassembled WGS sequence"/>
</dbReference>
<keyword evidence="3" id="KW-1185">Reference proteome</keyword>
<accession>A0A5N5DIX7</accession>
<dbReference type="AlphaFoldDB" id="A0A5N5DIX7"/>
<name>A0A5N5DIX7_9PEZI</name>
<reference evidence="2 3" key="1">
    <citation type="journal article" date="2019" name="Sci. Rep.">
        <title>A multi-omics analysis of the grapevine pathogen Lasiodiplodia theobromae reveals that temperature affects the expression of virulence- and pathogenicity-related genes.</title>
        <authorList>
            <person name="Felix C."/>
            <person name="Meneses R."/>
            <person name="Goncalves M.F.M."/>
            <person name="Tilleman L."/>
            <person name="Duarte A.S."/>
            <person name="Jorrin-Novo J.V."/>
            <person name="Van de Peer Y."/>
            <person name="Deforce D."/>
            <person name="Van Nieuwerburgh F."/>
            <person name="Esteves A.C."/>
            <person name="Alves A."/>
        </authorList>
    </citation>
    <scope>NUCLEOTIDE SEQUENCE [LARGE SCALE GENOMIC DNA]</scope>
    <source>
        <strain evidence="2 3">LA-SOL3</strain>
    </source>
</reference>
<dbReference type="EMBL" id="VCHE01000018">
    <property type="protein sequence ID" value="KAB2577281.1"/>
    <property type="molecule type" value="Genomic_DNA"/>
</dbReference>
<feature type="compositionally biased region" description="Basic and acidic residues" evidence="1">
    <location>
        <begin position="109"/>
        <end position="128"/>
    </location>
</feature>
<evidence type="ECO:0000313" key="3">
    <source>
        <dbReference type="Proteomes" id="UP000325902"/>
    </source>
</evidence>
<organism evidence="2 3">
    <name type="scientific">Lasiodiplodia theobromae</name>
    <dbReference type="NCBI Taxonomy" id="45133"/>
    <lineage>
        <taxon>Eukaryota</taxon>
        <taxon>Fungi</taxon>
        <taxon>Dikarya</taxon>
        <taxon>Ascomycota</taxon>
        <taxon>Pezizomycotina</taxon>
        <taxon>Dothideomycetes</taxon>
        <taxon>Dothideomycetes incertae sedis</taxon>
        <taxon>Botryosphaeriales</taxon>
        <taxon>Botryosphaeriaceae</taxon>
        <taxon>Lasiodiplodia</taxon>
    </lineage>
</organism>
<comment type="caution">
    <text evidence="2">The sequence shown here is derived from an EMBL/GenBank/DDBJ whole genome shotgun (WGS) entry which is preliminary data.</text>
</comment>
<gene>
    <name evidence="2" type="ORF">DBV05_g4085</name>
</gene>
<feature type="region of interest" description="Disordered" evidence="1">
    <location>
        <begin position="103"/>
        <end position="128"/>
    </location>
</feature>
<sequence length="128" mass="14335">MIRRTREDLFDGEIIVQIPGSMDETLLNKNCTHAEKRAQMPAKYYWSPVQCDSPMAKNPQSDINQADVVGILTNARLAVVHEACPSAYSSLPMEEVDVVVSEENQDEEMPVKKMLNEGEAKVSPLSRE</sequence>